<keyword evidence="6" id="KW-0378">Hydrolase</keyword>
<feature type="region of interest" description="Disordered" evidence="4">
    <location>
        <begin position="313"/>
        <end position="341"/>
    </location>
</feature>
<sequence>MKRSQDVRRRTASASSATSTSTASIGAAPSAAVAPTKPIEGRGGNITPRQKQRAALRISVQQQGRDTDDTNSTRTEENTVSSSGVTVTSGPSNGAADLQQVDRHGEDGRHAAVVQGVTSSGATPPSASSTVTRTLSSGARKTACTSGNAAAAVPSATPAHSTALAVQPVKPIPRDNASPAAPRSLTVGTTLTTPPPAASISVSAKPAGSSRGVEATDGWTPRRNSSTVTQDVHSSPTSGPSPMSVASPLRQCSARRRDSGVNASLSSSRSQTTQASWRLDVPSVVKVAPRLRPGPPSPLEQQLLDEGYYLVSDGSVNSSFSDTPRSARPASLGSTSSRQTSMRVLDLNTGSRAAAISAGAVPPPPPIYGAGTPHQAVRQESGSGPGGGVGTSSSSEGSSSSGRSEVNVYEEDDGDVHYDEEDEEQAVLTYMDSGAEVSFRQRRSGSGRLPSPLTLRRSNGSVVDAVNSGAGAGEDGDEPHRSDDSGPPSRLSVSSPPRLYRRGTSSLRNHSPTQEPRLPTYIRTKSTAGGGNGGEMNTPPQASPVFSAKPAPAPPPPMSAGASLTSLSRQPSSRRSPHNRPASQSPVQTSPLNPFSLSPYGAAASADEETCERQCKLLSLHEAFFFNQSRRFWLVDDQVLAKVLEYVRLMGYEHPALKRDRSKGQPSLWSSSSAISSPIAPGKLKKKSAATPAAAAPLNASKELNGEAIPNPQTSPSAAAAALADAVSQSNPAAGGAVDGGAKDANVNNPNAFLGKQYHLKSVKPKCAGQYANTTSTSATHLFLTFNEALRWVVEQEYVIGAVLMCCARFIGDAEADGAAIIGDGTADGAAWHPRRAMLQRGKPCIPVRLHPIHFVASLVLTHYPQWGGMTAFMRIWETQIGLVLGSASSPHQRVFKCPDDGLILSSDLDAGNLHRVERAPEPYFFLIWLEPDKGSDKRIWFRFSVAGATEGRTLRFRLMNAAPHAKLYRQNGMMPVWRDGLSQVNWGPVDSCTFRTTNHDLDGEVCFSILVKNSTETIQIAFCAPYSYADLLCHVCHWHSLVKNSGCDMRFEERVLCRSPEGRKLHLLIITSRTGGPPKSSRENNQKVKGGGSSGAAGNANAQQGSGTAGGGGAAGAAGSALSAGNSNGTTGAAASNLISSPSTSSANKTKSAAAAEAVHGPYSNFSSGKKVILVSGRVHPGEVTASHGVHGLISFLLSSDPRAILLREHFIFFIVPMLNPDGVSRGHSRLDQFGNNLNRCYNDPDPETQPTVLALRCVFEHLQRTYRERFIMYLDFHSHASQSSGFMFGNNLPVRVQHWNVFFPRLVELHARHVFSFDLSRFGRVHMTSKDGASRVLFGSSLIHSYTVELTHFTDRRLYADDFAAMNNGSAVLLEVTWPPLHPAPGPSIDNGVEEAENSKGGSRSVNSASPPARAAPSGLDGCGGQRTNSSAVRSGKSQSLSMAGARQRAASAVAGAKHSTAAAATNGKGEAVAARKRGTSVGVSKRVASGRSRDTASTSASSLRLLRSGPLLQPVSSPSVLCQSAEVGKACLLALLDYCSIGRQSDELSAFGGMSRVLRDVKRRMKASAPSSPRKPKKSQAAATYAGIQPIYKQY</sequence>
<name>A0A0M9G3K9_LEPPY</name>
<evidence type="ECO:0000256" key="3">
    <source>
        <dbReference type="PROSITE-ProRule" id="PRU01379"/>
    </source>
</evidence>
<feature type="region of interest" description="Disordered" evidence="4">
    <location>
        <begin position="1386"/>
        <end position="1447"/>
    </location>
</feature>
<feature type="compositionally biased region" description="Low complexity" evidence="4">
    <location>
        <begin position="1097"/>
        <end position="1107"/>
    </location>
</feature>
<feature type="compositionally biased region" description="Basic and acidic residues" evidence="4">
    <location>
        <begin position="100"/>
        <end position="110"/>
    </location>
</feature>
<evidence type="ECO:0000256" key="2">
    <source>
        <dbReference type="ARBA" id="ARBA00005988"/>
    </source>
</evidence>
<evidence type="ECO:0000259" key="5">
    <source>
        <dbReference type="PROSITE" id="PS52035"/>
    </source>
</evidence>
<dbReference type="SUPFAM" id="SSF53187">
    <property type="entry name" value="Zn-dependent exopeptidases"/>
    <property type="match status" value="1"/>
</dbReference>
<feature type="region of interest" description="Disordered" evidence="4">
    <location>
        <begin position="1070"/>
        <end position="1123"/>
    </location>
</feature>
<dbReference type="OMA" id="RFRLMNA"/>
<feature type="compositionally biased region" description="Low complexity" evidence="4">
    <location>
        <begin position="391"/>
        <end position="404"/>
    </location>
</feature>
<dbReference type="Pfam" id="PF00246">
    <property type="entry name" value="Peptidase_M14"/>
    <property type="match status" value="1"/>
</dbReference>
<feature type="compositionally biased region" description="Low complexity" evidence="4">
    <location>
        <begin position="12"/>
        <end position="36"/>
    </location>
</feature>
<dbReference type="RefSeq" id="XP_015659875.1">
    <property type="nucleotide sequence ID" value="XM_015801255.1"/>
</dbReference>
<protein>
    <submittedName>
        <fullName evidence="6">Zinc carboxypeptidase putativemetallo-peptidase Clan MC Family M14</fullName>
    </submittedName>
</protein>
<feature type="region of interest" description="Disordered" evidence="4">
    <location>
        <begin position="1463"/>
        <end position="1504"/>
    </location>
</feature>
<dbReference type="PANTHER" id="PTHR12756:SF12">
    <property type="entry name" value="CYTOSOLIC CARBOXYPEPTIDASE-LIKE PROTEIN 5"/>
    <property type="match status" value="1"/>
</dbReference>
<feature type="region of interest" description="Disordered" evidence="4">
    <location>
        <begin position="1"/>
        <end position="276"/>
    </location>
</feature>
<dbReference type="OrthoDB" id="10253041at2759"/>
<feature type="compositionally biased region" description="Polar residues" evidence="4">
    <location>
        <begin position="503"/>
        <end position="514"/>
    </location>
</feature>
<feature type="compositionally biased region" description="Polar residues" evidence="4">
    <location>
        <begin position="222"/>
        <end position="241"/>
    </location>
</feature>
<dbReference type="InterPro" id="IPR050821">
    <property type="entry name" value="Cytosolic_carboxypeptidase"/>
</dbReference>
<keyword evidence="6" id="KW-0645">Protease</keyword>
<evidence type="ECO:0000256" key="1">
    <source>
        <dbReference type="ARBA" id="ARBA00001947"/>
    </source>
</evidence>
<feature type="compositionally biased region" description="Polar residues" evidence="4">
    <location>
        <begin position="332"/>
        <end position="341"/>
    </location>
</feature>
<dbReference type="GO" id="GO:0006508">
    <property type="term" value="P:proteolysis"/>
    <property type="evidence" value="ECO:0007669"/>
    <property type="project" value="InterPro"/>
</dbReference>
<feature type="active site" description="Proton donor/acceptor" evidence="3">
    <location>
        <position position="1351"/>
    </location>
</feature>
<dbReference type="Proteomes" id="UP000037923">
    <property type="component" value="Unassembled WGS sequence"/>
</dbReference>
<dbReference type="EMBL" id="LGTL01000006">
    <property type="protein sequence ID" value="KPA81436.1"/>
    <property type="molecule type" value="Genomic_DNA"/>
</dbReference>
<evidence type="ECO:0000256" key="4">
    <source>
        <dbReference type="SAM" id="MobiDB-lite"/>
    </source>
</evidence>
<keyword evidence="6" id="KW-0121">Carboxypeptidase</keyword>
<feature type="compositionally biased region" description="Acidic residues" evidence="4">
    <location>
        <begin position="408"/>
        <end position="425"/>
    </location>
</feature>
<dbReference type="PANTHER" id="PTHR12756">
    <property type="entry name" value="CYTOSOLIC CARBOXYPEPTIDASE"/>
    <property type="match status" value="1"/>
</dbReference>
<keyword evidence="7" id="KW-1185">Reference proteome</keyword>
<feature type="compositionally biased region" description="Low complexity" evidence="4">
    <location>
        <begin position="149"/>
        <end position="163"/>
    </location>
</feature>
<proteinExistence type="inferred from homology"/>
<dbReference type="Pfam" id="PF18027">
    <property type="entry name" value="Pepdidase_M14_N"/>
    <property type="match status" value="1"/>
</dbReference>
<dbReference type="GO" id="GO:0004181">
    <property type="term" value="F:metallocarboxypeptidase activity"/>
    <property type="evidence" value="ECO:0007669"/>
    <property type="project" value="InterPro"/>
</dbReference>
<reference evidence="6 7" key="1">
    <citation type="submission" date="2015-07" db="EMBL/GenBank/DDBJ databases">
        <title>High-quality genome of monoxenous trypanosomatid Leptomonas pyrrhocoris.</title>
        <authorList>
            <person name="Flegontov P."/>
            <person name="Butenko A."/>
            <person name="Firsov S."/>
            <person name="Vlcek C."/>
            <person name="Logacheva M.D."/>
            <person name="Field M."/>
            <person name="Filatov D."/>
            <person name="Flegontova O."/>
            <person name="Gerasimov E."/>
            <person name="Jackson A.P."/>
            <person name="Kelly S."/>
            <person name="Opperdoes F."/>
            <person name="O'Reilly A."/>
            <person name="Votypka J."/>
            <person name="Yurchenko V."/>
            <person name="Lukes J."/>
        </authorList>
    </citation>
    <scope>NUCLEOTIDE SEQUENCE [LARGE SCALE GENOMIC DNA]</scope>
    <source>
        <strain evidence="6">H10</strain>
    </source>
</reference>
<gene>
    <name evidence="6" type="ORF">ABB37_03804</name>
</gene>
<feature type="compositionally biased region" description="Gly residues" evidence="4">
    <location>
        <begin position="1108"/>
        <end position="1117"/>
    </location>
</feature>
<dbReference type="GO" id="GO:0008270">
    <property type="term" value="F:zinc ion binding"/>
    <property type="evidence" value="ECO:0007669"/>
    <property type="project" value="InterPro"/>
</dbReference>
<feature type="compositionally biased region" description="Low complexity" evidence="4">
    <location>
        <begin position="559"/>
        <end position="583"/>
    </location>
</feature>
<comment type="cofactor">
    <cofactor evidence="1">
        <name>Zn(2+)</name>
        <dbReference type="ChEBI" id="CHEBI:29105"/>
    </cofactor>
</comment>
<feature type="compositionally biased region" description="Low complexity" evidence="4">
    <location>
        <begin position="117"/>
        <end position="134"/>
    </location>
</feature>
<accession>A0A0M9G3K9</accession>
<dbReference type="InterPro" id="IPR000834">
    <property type="entry name" value="Peptidase_M14"/>
</dbReference>
<feature type="compositionally biased region" description="Polar residues" evidence="4">
    <location>
        <begin position="1428"/>
        <end position="1444"/>
    </location>
</feature>
<feature type="compositionally biased region" description="Polar residues" evidence="4">
    <location>
        <begin position="584"/>
        <end position="596"/>
    </location>
</feature>
<dbReference type="PROSITE" id="PS52035">
    <property type="entry name" value="PEPTIDASE_M14"/>
    <property type="match status" value="1"/>
</dbReference>
<dbReference type="Gene3D" id="2.60.40.3120">
    <property type="match status" value="1"/>
</dbReference>
<comment type="similarity">
    <text evidence="2 3">Belongs to the peptidase M14 family.</text>
</comment>
<dbReference type="Gene3D" id="3.40.630.10">
    <property type="entry name" value="Zn peptidases"/>
    <property type="match status" value="1"/>
</dbReference>
<feature type="domain" description="Peptidase M14" evidence="5">
    <location>
        <begin position="1025"/>
        <end position="1375"/>
    </location>
</feature>
<feature type="region of interest" description="Disordered" evidence="4">
    <location>
        <begin position="356"/>
        <end position="601"/>
    </location>
</feature>
<feature type="compositionally biased region" description="Polar residues" evidence="4">
    <location>
        <begin position="135"/>
        <end position="148"/>
    </location>
</feature>
<organism evidence="6 7">
    <name type="scientific">Leptomonas pyrrhocoris</name>
    <name type="common">Firebug parasite</name>
    <dbReference type="NCBI Taxonomy" id="157538"/>
    <lineage>
        <taxon>Eukaryota</taxon>
        <taxon>Discoba</taxon>
        <taxon>Euglenozoa</taxon>
        <taxon>Kinetoplastea</taxon>
        <taxon>Metakinetoplastina</taxon>
        <taxon>Trypanosomatida</taxon>
        <taxon>Trypanosomatidae</taxon>
        <taxon>Leishmaniinae</taxon>
        <taxon>Leptomonas</taxon>
    </lineage>
</organism>
<evidence type="ECO:0000313" key="7">
    <source>
        <dbReference type="Proteomes" id="UP000037923"/>
    </source>
</evidence>
<dbReference type="GeneID" id="26904095"/>
<feature type="compositionally biased region" description="Polar residues" evidence="4">
    <location>
        <begin position="314"/>
        <end position="324"/>
    </location>
</feature>
<comment type="caution">
    <text evidence="6">The sequence shown here is derived from an EMBL/GenBank/DDBJ whole genome shotgun (WGS) entry which is preliminary data.</text>
</comment>
<feature type="compositionally biased region" description="Polar residues" evidence="4">
    <location>
        <begin position="261"/>
        <end position="276"/>
    </location>
</feature>
<feature type="compositionally biased region" description="Low complexity" evidence="4">
    <location>
        <begin position="1405"/>
        <end position="1420"/>
    </location>
</feature>
<dbReference type="VEuPathDB" id="TriTrypDB:LpyrH10_06_1740"/>
<feature type="compositionally biased region" description="Low complexity" evidence="4">
    <location>
        <begin position="78"/>
        <end position="94"/>
    </location>
</feature>
<feature type="compositionally biased region" description="Low complexity" evidence="4">
    <location>
        <begin position="487"/>
        <end position="498"/>
    </location>
</feature>
<evidence type="ECO:0000313" key="6">
    <source>
        <dbReference type="EMBL" id="KPA81436.1"/>
    </source>
</evidence>
<dbReference type="InterPro" id="IPR040626">
    <property type="entry name" value="Pepdidase_M14_N"/>
</dbReference>